<gene>
    <name evidence="2" type="ORF">OLC1_LOCUS19231</name>
</gene>
<feature type="compositionally biased region" description="Basic and acidic residues" evidence="1">
    <location>
        <begin position="121"/>
        <end position="130"/>
    </location>
</feature>
<evidence type="ECO:0000256" key="1">
    <source>
        <dbReference type="SAM" id="MobiDB-lite"/>
    </source>
</evidence>
<accession>A0AAV1DVU7</accession>
<sequence>MVKEKEAMRTLALLEVRRGKRKVPGEGGEEFHKEARNRETSHVELSKTPGDTFWDALEQTNPVVYAAIEQFAKEHEQKKQSYRQPSPQSPSVEELLRKNWDSPPRGNVHSQLGPKAPPEMSYHDHRDTHHNSRYLPYGHQRYDISYPEEP</sequence>
<evidence type="ECO:0000313" key="2">
    <source>
        <dbReference type="EMBL" id="CAI9111950.1"/>
    </source>
</evidence>
<organism evidence="2 3">
    <name type="scientific">Oldenlandia corymbosa var. corymbosa</name>
    <dbReference type="NCBI Taxonomy" id="529605"/>
    <lineage>
        <taxon>Eukaryota</taxon>
        <taxon>Viridiplantae</taxon>
        <taxon>Streptophyta</taxon>
        <taxon>Embryophyta</taxon>
        <taxon>Tracheophyta</taxon>
        <taxon>Spermatophyta</taxon>
        <taxon>Magnoliopsida</taxon>
        <taxon>eudicotyledons</taxon>
        <taxon>Gunneridae</taxon>
        <taxon>Pentapetalae</taxon>
        <taxon>asterids</taxon>
        <taxon>lamiids</taxon>
        <taxon>Gentianales</taxon>
        <taxon>Rubiaceae</taxon>
        <taxon>Rubioideae</taxon>
        <taxon>Spermacoceae</taxon>
        <taxon>Hedyotis-Oldenlandia complex</taxon>
        <taxon>Oldenlandia</taxon>
    </lineage>
</organism>
<dbReference type="Proteomes" id="UP001161247">
    <property type="component" value="Chromosome 7"/>
</dbReference>
<feature type="compositionally biased region" description="Low complexity" evidence="1">
    <location>
        <begin position="82"/>
        <end position="91"/>
    </location>
</feature>
<protein>
    <submittedName>
        <fullName evidence="2">OLC1v1012301C1</fullName>
    </submittedName>
</protein>
<proteinExistence type="predicted"/>
<feature type="region of interest" description="Disordered" evidence="1">
    <location>
        <begin position="73"/>
        <end position="150"/>
    </location>
</feature>
<dbReference type="EMBL" id="OX459124">
    <property type="protein sequence ID" value="CAI9111950.1"/>
    <property type="molecule type" value="Genomic_DNA"/>
</dbReference>
<name>A0AAV1DVU7_OLDCO</name>
<feature type="region of interest" description="Disordered" evidence="1">
    <location>
        <begin position="21"/>
        <end position="48"/>
    </location>
</feature>
<reference evidence="2" key="1">
    <citation type="submission" date="2023-03" db="EMBL/GenBank/DDBJ databases">
        <authorList>
            <person name="Julca I."/>
        </authorList>
    </citation>
    <scope>NUCLEOTIDE SEQUENCE</scope>
</reference>
<keyword evidence="3" id="KW-1185">Reference proteome</keyword>
<feature type="compositionally biased region" description="Basic and acidic residues" evidence="1">
    <location>
        <begin position="29"/>
        <end position="45"/>
    </location>
</feature>
<dbReference type="AlphaFoldDB" id="A0AAV1DVU7"/>
<evidence type="ECO:0000313" key="3">
    <source>
        <dbReference type="Proteomes" id="UP001161247"/>
    </source>
</evidence>